<organism evidence="3 4">
    <name type="scientific">Tetrabaena socialis</name>
    <dbReference type="NCBI Taxonomy" id="47790"/>
    <lineage>
        <taxon>Eukaryota</taxon>
        <taxon>Viridiplantae</taxon>
        <taxon>Chlorophyta</taxon>
        <taxon>core chlorophytes</taxon>
        <taxon>Chlorophyceae</taxon>
        <taxon>CS clade</taxon>
        <taxon>Chlamydomonadales</taxon>
        <taxon>Tetrabaenaceae</taxon>
        <taxon>Tetrabaena</taxon>
    </lineage>
</organism>
<keyword evidence="4" id="KW-1185">Reference proteome</keyword>
<dbReference type="GO" id="GO:0016740">
    <property type="term" value="F:transferase activity"/>
    <property type="evidence" value="ECO:0007669"/>
    <property type="project" value="TreeGrafter"/>
</dbReference>
<dbReference type="InterPro" id="IPR034422">
    <property type="entry name" value="HydE/PylB-like"/>
</dbReference>
<dbReference type="SUPFAM" id="SSF52540">
    <property type="entry name" value="P-loop containing nucleoside triphosphate hydrolases"/>
    <property type="match status" value="1"/>
</dbReference>
<dbReference type="InterPro" id="IPR006073">
    <property type="entry name" value="GTP-bd"/>
</dbReference>
<reference evidence="3 4" key="1">
    <citation type="journal article" date="2017" name="Mol. Biol. Evol.">
        <title>The 4-celled Tetrabaena socialis nuclear genome reveals the essential components for genetic control of cell number at the origin of multicellularity in the volvocine lineage.</title>
        <authorList>
            <person name="Featherston J."/>
            <person name="Arakaki Y."/>
            <person name="Hanschen E.R."/>
            <person name="Ferris P.J."/>
            <person name="Michod R.E."/>
            <person name="Olson B.J.S.C."/>
            <person name="Nozaki H."/>
            <person name="Durand P.M."/>
        </authorList>
    </citation>
    <scope>NUCLEOTIDE SEQUENCE [LARGE SCALE GENOMIC DNA]</scope>
    <source>
        <strain evidence="3 4">NIES-571</strain>
    </source>
</reference>
<dbReference type="AlphaFoldDB" id="A0A2J8AE45"/>
<accession>A0A2J8AE45</accession>
<gene>
    <name evidence="3" type="ORF">TSOC_002434</name>
</gene>
<dbReference type="Pfam" id="PF01926">
    <property type="entry name" value="MMR_HSR1"/>
    <property type="match status" value="1"/>
</dbReference>
<feature type="non-terminal residue" evidence="3">
    <location>
        <position position="755"/>
    </location>
</feature>
<name>A0A2J8AE45_9CHLO</name>
<protein>
    <submittedName>
        <fullName evidence="3">GTPase Der</fullName>
    </submittedName>
</protein>
<feature type="domain" description="G" evidence="2">
    <location>
        <begin position="449"/>
        <end position="538"/>
    </location>
</feature>
<sequence>MACLMASLASPGLVYPARGMAIAPRPAAPHVGPLRRVGLVSAPATHAPSTPSTGPPVPADQLPPAHARAAVAAARRRAKAAAAAEESAAVLGSFLGLGPGDLAPGAAVELDREQASAAWPPGQNGKAEHPTSVPPIIVLAQVLGVLEAVWRHGDAALERALYGHAAAVTDKFCGGSVFYRGLIEFSNVCQNDCGYGYCGIRNNQDDAIVPTGREIALERGANVVMPILTPTKYRESYQLYEGKPCITDTAVQCRRCLDMRLHSVGKTSAAGVWGDPASYLHPVTGLQVPHDPASPALAAAEEAHLHEMGATPLTPIRLERLVQVPYADDPEDHGHAHGSGPRNAHTPGDSHAPAAAVVAAASRPGAAPTVRRPPASSLRPFSRPLASGSARRMAVAPLRPPAAATSRAPHRRAAPVCAAAAPSTAAAPAPPSSEGAGSTTVHGVPRINIGVFGIMNAGKSTLVNALSQQEACIVDSTPGTTADVKTVLLELHALGPAKLLDTAGLDEAGALGEKKRRKALSTLKECDVAVIVVDTETLARARSLPGCSLADVLGWEQRVMAKAVKYGVSPVLLLNVKGTLHGGAAEAEAMLAEVHAVLDPERKAGARLSPRWGKPPPGCLPRWCLGRNAMLLMVVPMDAETPQGRLLRPQAMEEAIRHWATVLSVRLDLDAARGKLGPEAREAERERFGAVVRMLAANQGPSLVAVDVVHPWTLDAQSGQPLVPFTTFSIAMAYQQSGGRLDAFVEGVEALDHLQ</sequence>
<dbReference type="GO" id="GO:0005525">
    <property type="term" value="F:GTP binding"/>
    <property type="evidence" value="ECO:0007669"/>
    <property type="project" value="InterPro"/>
</dbReference>
<feature type="compositionally biased region" description="Low complexity" evidence="1">
    <location>
        <begin position="352"/>
        <end position="370"/>
    </location>
</feature>
<comment type="caution">
    <text evidence="3">The sequence shown here is derived from an EMBL/GenBank/DDBJ whole genome shotgun (WGS) entry which is preliminary data.</text>
</comment>
<evidence type="ECO:0000313" key="3">
    <source>
        <dbReference type="EMBL" id="PNH10795.1"/>
    </source>
</evidence>
<dbReference type="InterPro" id="IPR005225">
    <property type="entry name" value="Small_GTP-bd"/>
</dbReference>
<dbReference type="Gene3D" id="3.40.50.300">
    <property type="entry name" value="P-loop containing nucleotide triphosphate hydrolases"/>
    <property type="match status" value="1"/>
</dbReference>
<dbReference type="PANTHER" id="PTHR43726">
    <property type="entry name" value="3-METHYLORNITHINE SYNTHASE"/>
    <property type="match status" value="1"/>
</dbReference>
<dbReference type="Gene3D" id="3.40.50.11420">
    <property type="match status" value="1"/>
</dbReference>
<dbReference type="InterPro" id="IPR027417">
    <property type="entry name" value="P-loop_NTPase"/>
</dbReference>
<dbReference type="InterPro" id="IPR013785">
    <property type="entry name" value="Aldolase_TIM"/>
</dbReference>
<feature type="region of interest" description="Disordered" evidence="1">
    <location>
        <begin position="327"/>
        <end position="419"/>
    </location>
</feature>
<proteinExistence type="predicted"/>
<evidence type="ECO:0000256" key="1">
    <source>
        <dbReference type="SAM" id="MobiDB-lite"/>
    </source>
</evidence>
<dbReference type="PANTHER" id="PTHR43726:SF1">
    <property type="entry name" value="BIOTIN SYNTHASE"/>
    <property type="match status" value="1"/>
</dbReference>
<dbReference type="NCBIfam" id="TIGR00231">
    <property type="entry name" value="small_GTP"/>
    <property type="match status" value="1"/>
</dbReference>
<dbReference type="Gene3D" id="3.20.20.70">
    <property type="entry name" value="Aldolase class I"/>
    <property type="match status" value="2"/>
</dbReference>
<evidence type="ECO:0000313" key="4">
    <source>
        <dbReference type="Proteomes" id="UP000236333"/>
    </source>
</evidence>
<evidence type="ECO:0000259" key="2">
    <source>
        <dbReference type="Pfam" id="PF01926"/>
    </source>
</evidence>
<dbReference type="EMBL" id="PGGS01000046">
    <property type="protein sequence ID" value="PNH10795.1"/>
    <property type="molecule type" value="Genomic_DNA"/>
</dbReference>
<dbReference type="Proteomes" id="UP000236333">
    <property type="component" value="Unassembled WGS sequence"/>
</dbReference>
<dbReference type="OrthoDB" id="188276at2759"/>
<dbReference type="PRINTS" id="PR00326">
    <property type="entry name" value="GTP1OBG"/>
</dbReference>